<evidence type="ECO:0000313" key="3">
    <source>
        <dbReference type="Proteomes" id="UP000663855"/>
    </source>
</evidence>
<feature type="compositionally biased region" description="Low complexity" evidence="1">
    <location>
        <begin position="352"/>
        <end position="368"/>
    </location>
</feature>
<comment type="caution">
    <text evidence="2">The sequence shown here is derived from an EMBL/GenBank/DDBJ whole genome shotgun (WGS) entry which is preliminary data.</text>
</comment>
<accession>A0A814XPH5</accession>
<evidence type="ECO:0008006" key="4">
    <source>
        <dbReference type="Google" id="ProtNLM"/>
    </source>
</evidence>
<dbReference type="AlphaFoldDB" id="A0A814XPH5"/>
<protein>
    <recommendedName>
        <fullName evidence="4">BEN domain-containing protein</fullName>
    </recommendedName>
</protein>
<dbReference type="Proteomes" id="UP000663855">
    <property type="component" value="Unassembled WGS sequence"/>
</dbReference>
<evidence type="ECO:0000313" key="2">
    <source>
        <dbReference type="EMBL" id="CAF1218384.1"/>
    </source>
</evidence>
<feature type="region of interest" description="Disordered" evidence="1">
    <location>
        <begin position="342"/>
        <end position="376"/>
    </location>
</feature>
<evidence type="ECO:0000256" key="1">
    <source>
        <dbReference type="SAM" id="MobiDB-lite"/>
    </source>
</evidence>
<sequence length="376" mass="42610">MADKKKKFDACLIRTSNDEFIVAEWHQLITAANKSKLTVGSNVGYKNSTKKREKIIRGTIMIIGSMQVCEQQKKLLMAKINCKKPTARNFDDKNESDEQSECEEKNECEINSAAIVNSKNGLESDGEDSSDSSDRRLEIDMQEEEICDKDNSKTIQSKATTINEPRNDNQSETLATSSSNVTYIEEKATSSSTRKRAGSDSEIEYVESKKTKVSVKIEKYKSEWMPRPKDPSVIRYFIHMGGLLSSSGEDEEEKGDKLFTICEQLSMSEQQLRRLQKPNGTRTARSIIRACYPPHTRMDALEEGIKDDIRQAVQDYIQMFHAMEGLTEGKINESINNVFRSAKSQIKKDENNVSQQSTSNDSTSNKNNKFNKSKQK</sequence>
<reference evidence="2" key="1">
    <citation type="submission" date="2021-02" db="EMBL/GenBank/DDBJ databases">
        <authorList>
            <person name="Nowell W R."/>
        </authorList>
    </citation>
    <scope>NUCLEOTIDE SEQUENCE</scope>
</reference>
<gene>
    <name evidence="2" type="ORF">CJN711_LOCUS12872</name>
</gene>
<feature type="region of interest" description="Disordered" evidence="1">
    <location>
        <begin position="86"/>
        <end position="134"/>
    </location>
</feature>
<feature type="region of interest" description="Disordered" evidence="1">
    <location>
        <begin position="149"/>
        <end position="180"/>
    </location>
</feature>
<organism evidence="2 3">
    <name type="scientific">Rotaria magnacalcarata</name>
    <dbReference type="NCBI Taxonomy" id="392030"/>
    <lineage>
        <taxon>Eukaryota</taxon>
        <taxon>Metazoa</taxon>
        <taxon>Spiralia</taxon>
        <taxon>Gnathifera</taxon>
        <taxon>Rotifera</taxon>
        <taxon>Eurotatoria</taxon>
        <taxon>Bdelloidea</taxon>
        <taxon>Philodinida</taxon>
        <taxon>Philodinidae</taxon>
        <taxon>Rotaria</taxon>
    </lineage>
</organism>
<dbReference type="EMBL" id="CAJNOV010005611">
    <property type="protein sequence ID" value="CAF1218384.1"/>
    <property type="molecule type" value="Genomic_DNA"/>
</dbReference>
<proteinExistence type="predicted"/>
<name>A0A814XPH5_9BILA</name>
<feature type="compositionally biased region" description="Polar residues" evidence="1">
    <location>
        <begin position="153"/>
        <end position="180"/>
    </location>
</feature>